<reference evidence="2 3" key="1">
    <citation type="journal article" date="2021" name="BMC Biol.">
        <title>Horizontally acquired antibacterial genes associated with adaptive radiation of ladybird beetles.</title>
        <authorList>
            <person name="Li H.S."/>
            <person name="Tang X.F."/>
            <person name="Huang Y.H."/>
            <person name="Xu Z.Y."/>
            <person name="Chen M.L."/>
            <person name="Du X.Y."/>
            <person name="Qiu B.Y."/>
            <person name="Chen P.T."/>
            <person name="Zhang W."/>
            <person name="Slipinski A."/>
            <person name="Escalona H.E."/>
            <person name="Waterhouse R.M."/>
            <person name="Zwick A."/>
            <person name="Pang H."/>
        </authorList>
    </citation>
    <scope>NUCLEOTIDE SEQUENCE [LARGE SCALE GENOMIC DNA]</scope>
    <source>
        <strain evidence="2">SYSU2018</strain>
    </source>
</reference>
<evidence type="ECO:0000256" key="1">
    <source>
        <dbReference type="SAM" id="MobiDB-lite"/>
    </source>
</evidence>
<protein>
    <submittedName>
        <fullName evidence="2">Uncharacterized protein</fullName>
    </submittedName>
</protein>
<accession>A0ABD2N184</accession>
<dbReference type="Proteomes" id="UP001516400">
    <property type="component" value="Unassembled WGS sequence"/>
</dbReference>
<feature type="compositionally biased region" description="Acidic residues" evidence="1">
    <location>
        <begin position="172"/>
        <end position="181"/>
    </location>
</feature>
<sequence>MDSSLFQRANPKELEDFVFRTLSGLISGGHITSRLNGLMLTHCSDFRKKTGGAEPTTDARRRTSRDPEAMRNRGEEPTGESSGSSSRGAEPQHTMRKYSEAVGMERVRRAESSGESTRPTSRKAATSRDDRGQATMERRDEKPREEEPTSGKQAKTRKAADPGTKERKEDNGTEENETGEEEFTRPRKVARKTRPTEDEKEVASRNRYEALSSSEDEEDMEYEEEEEDEPRRMVPKERKKQGKIAPLIIREKEKWKNVNTEMKVKKINYLKAKLIQQGVQVEPTTEEDYRKLFKLLKEKKVAFYTYELKSEKKLKVVLRGVMQENTEEEQVYILTQKVEELLDEMRGRRTKKPMMDADKPKTAVPITKATCTSVSDSVNGAVLTSDNGPVANSVNGATSEPASEAVSNPVNEVDMDVAPPPTNKDFEYQRRAKRSSKRKREAQIKSASSSSESESEAEEENESRYRKPAHAPSAARPPTMPTPPSNTAKLAAQTANITSHAPQIRNYAEAVKTGQRKDETAQIIAALMPQLTQIIASTVAAALLPRNG</sequence>
<feature type="compositionally biased region" description="Basic residues" evidence="1">
    <location>
        <begin position="431"/>
        <end position="440"/>
    </location>
</feature>
<feature type="compositionally biased region" description="Basic and acidic residues" evidence="1">
    <location>
        <begin position="194"/>
        <end position="208"/>
    </location>
</feature>
<feature type="compositionally biased region" description="Basic and acidic residues" evidence="1">
    <location>
        <begin position="57"/>
        <end position="76"/>
    </location>
</feature>
<feature type="compositionally biased region" description="Low complexity" evidence="1">
    <location>
        <begin position="79"/>
        <end position="89"/>
    </location>
</feature>
<evidence type="ECO:0000313" key="3">
    <source>
        <dbReference type="Proteomes" id="UP001516400"/>
    </source>
</evidence>
<feature type="compositionally biased region" description="Acidic residues" evidence="1">
    <location>
        <begin position="214"/>
        <end position="228"/>
    </location>
</feature>
<organism evidence="2 3">
    <name type="scientific">Cryptolaemus montrouzieri</name>
    <dbReference type="NCBI Taxonomy" id="559131"/>
    <lineage>
        <taxon>Eukaryota</taxon>
        <taxon>Metazoa</taxon>
        <taxon>Ecdysozoa</taxon>
        <taxon>Arthropoda</taxon>
        <taxon>Hexapoda</taxon>
        <taxon>Insecta</taxon>
        <taxon>Pterygota</taxon>
        <taxon>Neoptera</taxon>
        <taxon>Endopterygota</taxon>
        <taxon>Coleoptera</taxon>
        <taxon>Polyphaga</taxon>
        <taxon>Cucujiformia</taxon>
        <taxon>Coccinelloidea</taxon>
        <taxon>Coccinellidae</taxon>
        <taxon>Scymninae</taxon>
        <taxon>Scymnini</taxon>
        <taxon>Cryptolaemus</taxon>
    </lineage>
</organism>
<dbReference type="EMBL" id="JABFTP020000042">
    <property type="protein sequence ID" value="KAL3272029.1"/>
    <property type="molecule type" value="Genomic_DNA"/>
</dbReference>
<feature type="compositionally biased region" description="Basic and acidic residues" evidence="1">
    <location>
        <begin position="126"/>
        <end position="149"/>
    </location>
</feature>
<feature type="region of interest" description="Disordered" evidence="1">
    <location>
        <begin position="384"/>
        <end position="488"/>
    </location>
</feature>
<feature type="compositionally biased region" description="Basic and acidic residues" evidence="1">
    <location>
        <begin position="97"/>
        <end position="112"/>
    </location>
</feature>
<feature type="region of interest" description="Disordered" evidence="1">
    <location>
        <begin position="46"/>
        <end position="241"/>
    </location>
</feature>
<feature type="compositionally biased region" description="Polar residues" evidence="1">
    <location>
        <begin position="384"/>
        <end position="410"/>
    </location>
</feature>
<feature type="compositionally biased region" description="Basic and acidic residues" evidence="1">
    <location>
        <begin position="158"/>
        <end position="171"/>
    </location>
</feature>
<comment type="caution">
    <text evidence="2">The sequence shown here is derived from an EMBL/GenBank/DDBJ whole genome shotgun (WGS) entry which is preliminary data.</text>
</comment>
<gene>
    <name evidence="2" type="ORF">HHI36_022493</name>
</gene>
<keyword evidence="3" id="KW-1185">Reference proteome</keyword>
<dbReference type="AlphaFoldDB" id="A0ABD2N184"/>
<proteinExistence type="predicted"/>
<name>A0ABD2N184_9CUCU</name>
<evidence type="ECO:0000313" key="2">
    <source>
        <dbReference type="EMBL" id="KAL3272029.1"/>
    </source>
</evidence>